<dbReference type="Pfam" id="PF02820">
    <property type="entry name" value="MBT"/>
    <property type="match status" value="4"/>
</dbReference>
<dbReference type="Pfam" id="PF00536">
    <property type="entry name" value="SAM_1"/>
    <property type="match status" value="1"/>
</dbReference>
<keyword evidence="6" id="KW-0156">Chromatin regulator</keyword>
<evidence type="ECO:0000256" key="4">
    <source>
        <dbReference type="ARBA" id="ARBA00022771"/>
    </source>
</evidence>
<dbReference type="GO" id="GO:0045892">
    <property type="term" value="P:negative regulation of DNA-templated transcription"/>
    <property type="evidence" value="ECO:0007669"/>
    <property type="project" value="TreeGrafter"/>
</dbReference>
<comment type="caution">
    <text evidence="16">The sequence shown here is derived from an EMBL/GenBank/DDBJ whole genome shotgun (WGS) entry which is preliminary data.</text>
</comment>
<dbReference type="InterPro" id="IPR038603">
    <property type="entry name" value="Znf_FCS_sf"/>
</dbReference>
<dbReference type="PROSITE" id="PS51024">
    <property type="entry name" value="ZF_FCS"/>
    <property type="match status" value="1"/>
</dbReference>
<dbReference type="PROSITE" id="PS51079">
    <property type="entry name" value="MBT"/>
    <property type="match status" value="4"/>
</dbReference>
<sequence>MDYPVHKDHMNFVWMNGDNNMFNPHSENEHTTAIDPPFFDNSIPQTGNIQPRMELNNYMLYNHPKDMDNSNGIWKFQNARSIQNVGFCEQGRKINAPSSRKIKPIQNPALKLKTPIAYQRDSDPNMLPIEKEGRAVCINCGAIGVKHSFYTKLRNYCSQACVKAAMEKSVDYWTEESPNKSIADELESSSTSVNDEHVFTEMPKIDVNNYIVPAANSEVKADKIMEDESESDDSLSFTSYPVEEDLLFPPDKKPCRPIPQTYDWAKDLTNKNYDVVPVQCFRYAPMADCWDDIAVGIKVEVVNTDCDNFSEEFPDYYWVASIVDIAGYKAKLRYEGYESEESSDFWVNLCSCVVHPVGWCATRAIQSKHCDWKDFLVKRLTGARTLPSNFRLKIFESLKSKFRIDLTLELIDKEHISKVKVAKILNIIGKRLELRYYDDEEQVFSLTHIHKTKSKIKNISHIFLIYFVYVAYGPGIFWVHEDSPLIHPVGWAGRVGHNLCAPDEYCDRTSKGLRDKDDATEDLFPMSIPFKSGFQVGMKLEAIDPLNLASICVATIMKVLNDGYLMISIDFYNSTPKDWFCYHCTSASIMPAGFCEAHGINLKPPQNSITPFVWKDYLVSSNSIAAPEHLFDTEVPDHGFKCGMKLECTDLMNPHLICVATIARTAGRLIEVHFDGWENDFNQWLDCCSSDIFPVGWCELVGYKLEGPIKQLAQEHRPSKHKKKKPKKNLRAPAKKVTAPPLVVHTKVPTSCYTSVDVCQTWTSKNKITCELSPVSAAEPLGPDQSLPVASENNATSIKDEPESKRSFLEKDTNMWNERDVSEFLLFNQCATYCDVFLSQNINGIQLLNLTKEEIIHMTGNKVGPSLKIFDLIQKLKNKTKRKKYL</sequence>
<feature type="domain" description="SAM" evidence="14">
    <location>
        <begin position="816"/>
        <end position="879"/>
    </location>
</feature>
<dbReference type="Proteomes" id="UP000475862">
    <property type="component" value="Unassembled WGS sequence"/>
</dbReference>
<keyword evidence="2" id="KW-0479">Metal-binding</keyword>
<organism evidence="16 17">
    <name type="scientific">Aphis glycines</name>
    <name type="common">Soybean aphid</name>
    <dbReference type="NCBI Taxonomy" id="307491"/>
    <lineage>
        <taxon>Eukaryota</taxon>
        <taxon>Metazoa</taxon>
        <taxon>Ecdysozoa</taxon>
        <taxon>Arthropoda</taxon>
        <taxon>Hexapoda</taxon>
        <taxon>Insecta</taxon>
        <taxon>Pterygota</taxon>
        <taxon>Neoptera</taxon>
        <taxon>Paraneoptera</taxon>
        <taxon>Hemiptera</taxon>
        <taxon>Sternorrhyncha</taxon>
        <taxon>Aphidomorpha</taxon>
        <taxon>Aphidoidea</taxon>
        <taxon>Aphididae</taxon>
        <taxon>Aphidini</taxon>
        <taxon>Aphis</taxon>
        <taxon>Aphis</taxon>
    </lineage>
</organism>
<keyword evidence="4 11" id="KW-0863">Zinc-finger</keyword>
<name>A0A6G0T889_APHGL</name>
<dbReference type="GO" id="GO:0042393">
    <property type="term" value="F:histone binding"/>
    <property type="evidence" value="ECO:0007669"/>
    <property type="project" value="TreeGrafter"/>
</dbReference>
<keyword evidence="10" id="KW-0539">Nucleus</keyword>
<dbReference type="AlphaFoldDB" id="A0A6G0T889"/>
<keyword evidence="17" id="KW-1185">Reference proteome</keyword>
<feature type="region of interest" description="Disordered" evidence="13">
    <location>
        <begin position="781"/>
        <end position="804"/>
    </location>
</feature>
<evidence type="ECO:0000256" key="10">
    <source>
        <dbReference type="ARBA" id="ARBA00023242"/>
    </source>
</evidence>
<feature type="repeat" description="MBT" evidence="12">
    <location>
        <begin position="612"/>
        <end position="708"/>
    </location>
</feature>
<evidence type="ECO:0000256" key="13">
    <source>
        <dbReference type="SAM" id="MobiDB-lite"/>
    </source>
</evidence>
<comment type="subcellular location">
    <subcellularLocation>
        <location evidence="1">Nucleus</location>
    </subcellularLocation>
</comment>
<evidence type="ECO:0000256" key="1">
    <source>
        <dbReference type="ARBA" id="ARBA00004123"/>
    </source>
</evidence>
<dbReference type="PROSITE" id="PS50105">
    <property type="entry name" value="SAM_DOMAIN"/>
    <property type="match status" value="1"/>
</dbReference>
<reference evidence="16 17" key="1">
    <citation type="submission" date="2019-08" db="EMBL/GenBank/DDBJ databases">
        <title>The genome of the soybean aphid Biotype 1, its phylome, world population structure and adaptation to the North American continent.</title>
        <authorList>
            <person name="Giordano R."/>
            <person name="Donthu R.K."/>
            <person name="Hernandez A.G."/>
            <person name="Wright C.L."/>
            <person name="Zimin A.V."/>
        </authorList>
    </citation>
    <scope>NUCLEOTIDE SEQUENCE [LARGE SCALE GENOMIC DNA]</scope>
    <source>
        <tissue evidence="16">Whole aphids</tissue>
    </source>
</reference>
<dbReference type="CDD" id="cd20100">
    <property type="entry name" value="MBT_dSfmbt-like_rpt4"/>
    <property type="match status" value="1"/>
</dbReference>
<keyword evidence="3" id="KW-0677">Repeat</keyword>
<evidence type="ECO:0000256" key="6">
    <source>
        <dbReference type="ARBA" id="ARBA00022853"/>
    </source>
</evidence>
<dbReference type="InterPro" id="IPR004092">
    <property type="entry name" value="Mbt"/>
</dbReference>
<protein>
    <recommendedName>
        <fullName evidence="18">SAM domain-containing protein</fullName>
    </recommendedName>
</protein>
<dbReference type="SMART" id="SM00454">
    <property type="entry name" value="SAM"/>
    <property type="match status" value="1"/>
</dbReference>
<dbReference type="SUPFAM" id="SSF47769">
    <property type="entry name" value="SAM/Pointed domain"/>
    <property type="match status" value="1"/>
</dbReference>
<feature type="domain" description="FCS-type" evidence="15">
    <location>
        <begin position="128"/>
        <end position="163"/>
    </location>
</feature>
<feature type="repeat" description="MBT" evidence="12">
    <location>
        <begin position="262"/>
        <end position="370"/>
    </location>
</feature>
<dbReference type="Gene3D" id="1.10.150.50">
    <property type="entry name" value="Transcription Factor, Ets-1"/>
    <property type="match status" value="1"/>
</dbReference>
<dbReference type="OrthoDB" id="5800688at2759"/>
<evidence type="ECO:0000313" key="16">
    <source>
        <dbReference type="EMBL" id="KAE9527012.1"/>
    </source>
</evidence>
<accession>A0A6G0T889</accession>
<dbReference type="SUPFAM" id="SSF63748">
    <property type="entry name" value="Tudor/PWWP/MBT"/>
    <property type="match status" value="4"/>
</dbReference>
<dbReference type="GO" id="GO:0008270">
    <property type="term" value="F:zinc ion binding"/>
    <property type="evidence" value="ECO:0007669"/>
    <property type="project" value="UniProtKB-KW"/>
</dbReference>
<gene>
    <name evidence="16" type="ORF">AGLY_013660</name>
</gene>
<dbReference type="InterPro" id="IPR013761">
    <property type="entry name" value="SAM/pointed_sf"/>
</dbReference>
<feature type="repeat" description="MBT" evidence="12">
    <location>
        <begin position="371"/>
        <end position="499"/>
    </location>
</feature>
<keyword evidence="8" id="KW-0238">DNA-binding</keyword>
<dbReference type="InterPro" id="IPR012313">
    <property type="entry name" value="Znf_FCS"/>
</dbReference>
<dbReference type="SMART" id="SM00561">
    <property type="entry name" value="MBT"/>
    <property type="match status" value="4"/>
</dbReference>
<evidence type="ECO:0000256" key="8">
    <source>
        <dbReference type="ARBA" id="ARBA00023125"/>
    </source>
</evidence>
<evidence type="ECO:0008006" key="18">
    <source>
        <dbReference type="Google" id="ProtNLM"/>
    </source>
</evidence>
<dbReference type="Gene3D" id="2.30.30.140">
    <property type="match status" value="4"/>
</dbReference>
<dbReference type="Gene3D" id="3.30.60.160">
    <property type="match status" value="1"/>
</dbReference>
<feature type="compositionally biased region" description="Basic residues" evidence="13">
    <location>
        <begin position="718"/>
        <end position="732"/>
    </location>
</feature>
<dbReference type="GO" id="GO:0005634">
    <property type="term" value="C:nucleus"/>
    <property type="evidence" value="ECO:0007669"/>
    <property type="project" value="UniProtKB-SubCell"/>
</dbReference>
<dbReference type="GO" id="GO:0003677">
    <property type="term" value="F:DNA binding"/>
    <property type="evidence" value="ECO:0007669"/>
    <property type="project" value="UniProtKB-KW"/>
</dbReference>
<evidence type="ECO:0000256" key="12">
    <source>
        <dbReference type="PROSITE-ProRule" id="PRU00459"/>
    </source>
</evidence>
<dbReference type="InterPro" id="IPR050548">
    <property type="entry name" value="PcG_chromatin_remod_factors"/>
</dbReference>
<dbReference type="PANTHER" id="PTHR12247:SF104">
    <property type="entry name" value="POLYCOMB PROTEIN SFMBT"/>
    <property type="match status" value="1"/>
</dbReference>
<evidence type="ECO:0000313" key="17">
    <source>
        <dbReference type="Proteomes" id="UP000475862"/>
    </source>
</evidence>
<evidence type="ECO:0000256" key="3">
    <source>
        <dbReference type="ARBA" id="ARBA00022737"/>
    </source>
</evidence>
<feature type="repeat" description="MBT" evidence="12">
    <location>
        <begin position="500"/>
        <end position="605"/>
    </location>
</feature>
<evidence type="ECO:0000259" key="15">
    <source>
        <dbReference type="PROSITE" id="PS51024"/>
    </source>
</evidence>
<dbReference type="EMBL" id="VYZN01000054">
    <property type="protein sequence ID" value="KAE9527012.1"/>
    <property type="molecule type" value="Genomic_DNA"/>
</dbReference>
<feature type="region of interest" description="Disordered" evidence="13">
    <location>
        <begin position="713"/>
        <end position="732"/>
    </location>
</feature>
<proteinExistence type="predicted"/>
<dbReference type="GO" id="GO:0006325">
    <property type="term" value="P:chromatin organization"/>
    <property type="evidence" value="ECO:0007669"/>
    <property type="project" value="UniProtKB-KW"/>
</dbReference>
<evidence type="ECO:0000256" key="7">
    <source>
        <dbReference type="ARBA" id="ARBA00023015"/>
    </source>
</evidence>
<keyword evidence="5" id="KW-0862">Zinc</keyword>
<evidence type="ECO:0000256" key="5">
    <source>
        <dbReference type="ARBA" id="ARBA00022833"/>
    </source>
</evidence>
<evidence type="ECO:0000256" key="9">
    <source>
        <dbReference type="ARBA" id="ARBA00023163"/>
    </source>
</evidence>
<evidence type="ECO:0000256" key="2">
    <source>
        <dbReference type="ARBA" id="ARBA00022723"/>
    </source>
</evidence>
<keyword evidence="9" id="KW-0804">Transcription</keyword>
<dbReference type="PANTHER" id="PTHR12247">
    <property type="entry name" value="POLYCOMB GROUP PROTEIN"/>
    <property type="match status" value="1"/>
</dbReference>
<dbReference type="InterPro" id="IPR001660">
    <property type="entry name" value="SAM"/>
</dbReference>
<evidence type="ECO:0000256" key="11">
    <source>
        <dbReference type="PROSITE-ProRule" id="PRU00367"/>
    </source>
</evidence>
<evidence type="ECO:0000259" key="14">
    <source>
        <dbReference type="PROSITE" id="PS50105"/>
    </source>
</evidence>
<keyword evidence="7" id="KW-0805">Transcription regulation</keyword>
<dbReference type="GO" id="GO:0003682">
    <property type="term" value="F:chromatin binding"/>
    <property type="evidence" value="ECO:0007669"/>
    <property type="project" value="TreeGrafter"/>
</dbReference>